<feature type="repeat" description="WD" evidence="4">
    <location>
        <begin position="682"/>
        <end position="724"/>
    </location>
</feature>
<feature type="repeat" description="WD" evidence="4">
    <location>
        <begin position="508"/>
        <end position="549"/>
    </location>
</feature>
<evidence type="ECO:0000259" key="5">
    <source>
        <dbReference type="PROSITE" id="PS50105"/>
    </source>
</evidence>
<dbReference type="PROSITE" id="PS00678">
    <property type="entry name" value="WD_REPEATS_1"/>
    <property type="match status" value="5"/>
</dbReference>
<dbReference type="PROSITE" id="PS51698">
    <property type="entry name" value="U_BOX"/>
    <property type="match status" value="1"/>
</dbReference>
<dbReference type="InterPro" id="IPR015943">
    <property type="entry name" value="WD40/YVTN_repeat-like_dom_sf"/>
</dbReference>
<dbReference type="InterPro" id="IPR003613">
    <property type="entry name" value="Ubox_domain"/>
</dbReference>
<name>A0AAV7IKD6_COTGL</name>
<keyword evidence="8" id="KW-1185">Reference proteome</keyword>
<protein>
    <recommendedName>
        <fullName evidence="1">WD repeat, SAM and U-box domain-containing protein 1</fullName>
    </recommendedName>
</protein>
<dbReference type="CDD" id="cd00200">
    <property type="entry name" value="WD40"/>
    <property type="match status" value="2"/>
</dbReference>
<sequence length="935" mass="103068">MTEKKSVLEMESSIEDAHILQTLSVHRNDVNSVDFAADCTLVTGSGDKSVRVWKWHQGTGYEQVSWSPLMGHKYGVTCVKISPQSTMLASASIDGTTQLWNLRTGSKIHTLVQTGGEAVRVCRFAPDSTLLVTAGDNGQICLWDLIRRNLIRSLQAHEGSVQSVTFSPDSNWLLTSCTLGVLKLFSSFEMVDTSGSQSLDQSVNVFATVDDAHDLGVVCCDFSSYQVITNQGAIEKSYQLVTCGNDHDVKLWDVKVVEGKTQTQPITASIMLSKVFQRHSSALTCVRFSSNGAYIVSSGLDKIAVIWDTNTGKIVSVLRDHKRYVACCAFSRDGNLLATGSNDRSVIVWDLTGNNLTLDSKLLRRTAALIHQSSEENQDAVQEQKVVHFAENSGNDVTLISTLDDHGGAVNGVAFYGNNLLASGSGDKLVRLWTAEREEEIVDTENGEQIAHVELKFVEKPFSPIDGHKYSVNYIEFSPCGTMLASCSLDGTTMLWCTETGEQARESFVNSGTGIRVCRWSPDGTKLATAGDDEKTTLWDINTMEEIQILEGHADAITAIAFTPDSSYIVTACSEGSWRIFEIYGDSNAIAVCDAHDLGVQGCDFSPATSSPFTAVVGSRHSPTVRDDDSKSFTLATCGNDSYVKLWQIKINPKNNKDSNFCEDAEEGSYASLVSYREKRVLSGHGGNVMDVKFAPFHGEIIGSVATDRTARIWSVNSGMCLFVLEYHESLVTCCAFSGDTALFATGALDKTVALWRLPQQLISQSILIDQLRNNRKNIIDWKTEDIVKWLIEVDLGILEGRVAASRLNGRLLLTLPEEVLIARLGVFDYPDLMKIFKNQLYWLKQQDINTFNNYFEDTEVPDEYVCPITHEIMREPVKCSDGFIYEKAAINEWFLCGKYTSPMTNASLSDTSITPAIALRNAICIFLHGERSDD</sequence>
<feature type="repeat" description="WD" evidence="4">
    <location>
        <begin position="550"/>
        <end position="583"/>
    </location>
</feature>
<dbReference type="InterPro" id="IPR001680">
    <property type="entry name" value="WD40_rpt"/>
</dbReference>
<accession>A0AAV7IKD6</accession>
<feature type="repeat" description="WD" evidence="4">
    <location>
        <begin position="23"/>
        <end position="54"/>
    </location>
</feature>
<feature type="repeat" description="WD" evidence="4">
    <location>
        <begin position="403"/>
        <end position="443"/>
    </location>
</feature>
<dbReference type="SUPFAM" id="SSF57850">
    <property type="entry name" value="RING/U-box"/>
    <property type="match status" value="1"/>
</dbReference>
<feature type="domain" description="U-box" evidence="6">
    <location>
        <begin position="860"/>
        <end position="934"/>
    </location>
</feature>
<dbReference type="Gene3D" id="3.30.40.10">
    <property type="entry name" value="Zinc/RING finger domain, C3HC4 (zinc finger)"/>
    <property type="match status" value="1"/>
</dbReference>
<dbReference type="CDD" id="cd16655">
    <property type="entry name" value="RING-Ubox_WDSUB1-like"/>
    <property type="match status" value="1"/>
</dbReference>
<keyword evidence="3" id="KW-0677">Repeat</keyword>
<feature type="repeat" description="WD" evidence="4">
    <location>
        <begin position="154"/>
        <end position="186"/>
    </location>
</feature>
<proteinExistence type="predicted"/>
<dbReference type="PRINTS" id="PR00320">
    <property type="entry name" value="GPROTEINBRPT"/>
</dbReference>
<dbReference type="SUPFAM" id="SSF47769">
    <property type="entry name" value="SAM/Pointed domain"/>
    <property type="match status" value="1"/>
</dbReference>
<dbReference type="InterPro" id="IPR020472">
    <property type="entry name" value="WD40_PAC1"/>
</dbReference>
<dbReference type="PANTHER" id="PTHR19848:SF8">
    <property type="entry name" value="F-BOX AND WD REPEAT DOMAIN CONTAINING 7"/>
    <property type="match status" value="1"/>
</dbReference>
<dbReference type="SUPFAM" id="SSF50978">
    <property type="entry name" value="WD40 repeat-like"/>
    <property type="match status" value="2"/>
</dbReference>
<dbReference type="InterPro" id="IPR001660">
    <property type="entry name" value="SAM"/>
</dbReference>
<dbReference type="Gene3D" id="1.10.150.50">
    <property type="entry name" value="Transcription Factor, Ets-1"/>
    <property type="match status" value="1"/>
</dbReference>
<dbReference type="PROSITE" id="PS50294">
    <property type="entry name" value="WD_REPEATS_REGION"/>
    <property type="match status" value="9"/>
</dbReference>
<evidence type="ECO:0000256" key="1">
    <source>
        <dbReference type="ARBA" id="ARBA00020894"/>
    </source>
</evidence>
<dbReference type="Gene3D" id="2.130.10.10">
    <property type="entry name" value="YVTN repeat-like/Quinoprotein amine dehydrogenase"/>
    <property type="match status" value="6"/>
</dbReference>
<dbReference type="InterPro" id="IPR013083">
    <property type="entry name" value="Znf_RING/FYVE/PHD"/>
</dbReference>
<comment type="caution">
    <text evidence="7">The sequence shown here is derived from an EMBL/GenBank/DDBJ whole genome shotgun (WGS) entry which is preliminary data.</text>
</comment>
<dbReference type="InterPro" id="IPR019775">
    <property type="entry name" value="WD40_repeat_CS"/>
</dbReference>
<feature type="repeat" description="WD" evidence="4">
    <location>
        <begin position="112"/>
        <end position="153"/>
    </location>
</feature>
<feature type="domain" description="SAM" evidence="5">
    <location>
        <begin position="782"/>
        <end position="839"/>
    </location>
</feature>
<feature type="repeat" description="WD" evidence="4">
    <location>
        <begin position="725"/>
        <end position="758"/>
    </location>
</feature>
<evidence type="ECO:0000256" key="3">
    <source>
        <dbReference type="ARBA" id="ARBA00022737"/>
    </source>
</evidence>
<reference evidence="7 8" key="1">
    <citation type="journal article" date="2021" name="J. Hered.">
        <title>A chromosome-level genome assembly of the parasitoid wasp, Cotesia glomerata (Hymenoptera: Braconidae).</title>
        <authorList>
            <person name="Pinto B.J."/>
            <person name="Weis J.J."/>
            <person name="Gamble T."/>
            <person name="Ode P.J."/>
            <person name="Paul R."/>
            <person name="Zaspel J.M."/>
        </authorList>
    </citation>
    <scope>NUCLEOTIDE SEQUENCE [LARGE SCALE GENOMIC DNA]</scope>
    <source>
        <strain evidence="7">CgM1</strain>
    </source>
</reference>
<feature type="repeat" description="WD" evidence="4">
    <location>
        <begin position="69"/>
        <end position="110"/>
    </location>
</feature>
<organism evidence="7 8">
    <name type="scientific">Cotesia glomerata</name>
    <name type="common">Lepidopteran parasitic wasp</name>
    <name type="synonym">Apanteles glomeratus</name>
    <dbReference type="NCBI Taxonomy" id="32391"/>
    <lineage>
        <taxon>Eukaryota</taxon>
        <taxon>Metazoa</taxon>
        <taxon>Ecdysozoa</taxon>
        <taxon>Arthropoda</taxon>
        <taxon>Hexapoda</taxon>
        <taxon>Insecta</taxon>
        <taxon>Pterygota</taxon>
        <taxon>Neoptera</taxon>
        <taxon>Endopterygota</taxon>
        <taxon>Hymenoptera</taxon>
        <taxon>Apocrita</taxon>
        <taxon>Ichneumonoidea</taxon>
        <taxon>Braconidae</taxon>
        <taxon>Microgastrinae</taxon>
        <taxon>Cotesia</taxon>
    </lineage>
</organism>
<dbReference type="InterPro" id="IPR036322">
    <property type="entry name" value="WD40_repeat_dom_sf"/>
</dbReference>
<evidence type="ECO:0000256" key="2">
    <source>
        <dbReference type="ARBA" id="ARBA00022574"/>
    </source>
</evidence>
<dbReference type="SMART" id="SM00320">
    <property type="entry name" value="WD40"/>
    <property type="match status" value="14"/>
</dbReference>
<dbReference type="InterPro" id="IPR013761">
    <property type="entry name" value="SAM/pointed_sf"/>
</dbReference>
<dbReference type="Pfam" id="PF04564">
    <property type="entry name" value="U-box"/>
    <property type="match status" value="1"/>
</dbReference>
<dbReference type="Proteomes" id="UP000826195">
    <property type="component" value="Unassembled WGS sequence"/>
</dbReference>
<dbReference type="GO" id="GO:0016567">
    <property type="term" value="P:protein ubiquitination"/>
    <property type="evidence" value="ECO:0007669"/>
    <property type="project" value="InterPro"/>
</dbReference>
<feature type="repeat" description="WD" evidence="4">
    <location>
        <begin position="276"/>
        <end position="317"/>
    </location>
</feature>
<evidence type="ECO:0000256" key="4">
    <source>
        <dbReference type="PROSITE-ProRule" id="PRU00221"/>
    </source>
</evidence>
<dbReference type="PROSITE" id="PS50105">
    <property type="entry name" value="SAM_DOMAIN"/>
    <property type="match status" value="1"/>
</dbReference>
<gene>
    <name evidence="7" type="ORF">KQX54_002629</name>
</gene>
<feature type="repeat" description="WD" evidence="4">
    <location>
        <begin position="465"/>
        <end position="506"/>
    </location>
</feature>
<dbReference type="PROSITE" id="PS50082">
    <property type="entry name" value="WD_REPEATS_2"/>
    <property type="match status" value="12"/>
</dbReference>
<dbReference type="PANTHER" id="PTHR19848">
    <property type="entry name" value="WD40 REPEAT PROTEIN"/>
    <property type="match status" value="1"/>
</dbReference>
<dbReference type="Pfam" id="PF00400">
    <property type="entry name" value="WD40"/>
    <property type="match status" value="13"/>
</dbReference>
<dbReference type="SMART" id="SM00504">
    <property type="entry name" value="Ubox"/>
    <property type="match status" value="1"/>
</dbReference>
<dbReference type="GO" id="GO:0004842">
    <property type="term" value="F:ubiquitin-protein transferase activity"/>
    <property type="evidence" value="ECO:0007669"/>
    <property type="project" value="InterPro"/>
</dbReference>
<dbReference type="AlphaFoldDB" id="A0AAV7IKD6"/>
<evidence type="ECO:0000259" key="6">
    <source>
        <dbReference type="PROSITE" id="PS51698"/>
    </source>
</evidence>
<feature type="repeat" description="WD" evidence="4">
    <location>
        <begin position="318"/>
        <end position="359"/>
    </location>
</feature>
<dbReference type="EMBL" id="JAHXZJ010001119">
    <property type="protein sequence ID" value="KAH0553602.1"/>
    <property type="molecule type" value="Genomic_DNA"/>
</dbReference>
<keyword evidence="2 4" id="KW-0853">WD repeat</keyword>
<evidence type="ECO:0000313" key="8">
    <source>
        <dbReference type="Proteomes" id="UP000826195"/>
    </source>
</evidence>
<evidence type="ECO:0000313" key="7">
    <source>
        <dbReference type="EMBL" id="KAH0553602.1"/>
    </source>
</evidence>